<name>A0A7T3NAA2_9CAUD</name>
<organism evidence="1 2">
    <name type="scientific">Klebsiella phage P528</name>
    <dbReference type="NCBI Taxonomy" id="2777348"/>
    <lineage>
        <taxon>Viruses</taxon>
        <taxon>Duplodnaviria</taxon>
        <taxon>Heunggongvirae</taxon>
        <taxon>Uroviricota</taxon>
        <taxon>Caudoviricetes</taxon>
        <taxon>Drexlerviridae</taxon>
        <taxon>Webervirus</taxon>
        <taxon>Webervirus P528</taxon>
    </lineage>
</organism>
<dbReference type="EMBL" id="MW021764">
    <property type="protein sequence ID" value="QPX75229.1"/>
    <property type="molecule type" value="Genomic_DNA"/>
</dbReference>
<sequence>MKAFGDVVIGDKIQYGASDMFRTVTDIEKGRGVNGQTVFIVLDGVARFAVDARDWAFCMEKGSA</sequence>
<evidence type="ECO:0000313" key="1">
    <source>
        <dbReference type="EMBL" id="QPX75229.1"/>
    </source>
</evidence>
<proteinExistence type="predicted"/>
<keyword evidence="2" id="KW-1185">Reference proteome</keyword>
<accession>A0A7T3NAA2</accession>
<dbReference type="Proteomes" id="UP000595739">
    <property type="component" value="Segment"/>
</dbReference>
<reference evidence="1 2" key="1">
    <citation type="submission" date="2020-09" db="EMBL/GenBank/DDBJ databases">
        <authorList>
            <person name="Thompson D.W."/>
            <person name="Brown H."/>
            <person name="Grose J.H."/>
        </authorList>
    </citation>
    <scope>NUCLEOTIDE SEQUENCE [LARGE SCALE GENOMIC DNA]</scope>
</reference>
<protein>
    <submittedName>
        <fullName evidence="1">Uncharacterized protein</fullName>
    </submittedName>
</protein>
<evidence type="ECO:0000313" key="2">
    <source>
        <dbReference type="Proteomes" id="UP000595739"/>
    </source>
</evidence>